<evidence type="ECO:0000313" key="3">
    <source>
        <dbReference type="EMBL" id="TCP55225.1"/>
    </source>
</evidence>
<protein>
    <submittedName>
        <fullName evidence="3">Uncharacterized protein DUF3159</fullName>
    </submittedName>
</protein>
<feature type="transmembrane region" description="Helical" evidence="2">
    <location>
        <begin position="182"/>
        <end position="200"/>
    </location>
</feature>
<feature type="transmembrane region" description="Helical" evidence="2">
    <location>
        <begin position="109"/>
        <end position="127"/>
    </location>
</feature>
<dbReference type="EMBL" id="SLXQ01000002">
    <property type="protein sequence ID" value="TCP55225.1"/>
    <property type="molecule type" value="Genomic_DNA"/>
</dbReference>
<feature type="region of interest" description="Disordered" evidence="1">
    <location>
        <begin position="1"/>
        <end position="51"/>
    </location>
</feature>
<accession>A0A4R2R755</accession>
<dbReference type="InterPro" id="IPR016566">
    <property type="entry name" value="UCP010219"/>
</dbReference>
<feature type="compositionally biased region" description="Low complexity" evidence="1">
    <location>
        <begin position="26"/>
        <end position="44"/>
    </location>
</feature>
<evidence type="ECO:0000313" key="4">
    <source>
        <dbReference type="Proteomes" id="UP000294911"/>
    </source>
</evidence>
<feature type="transmembrane region" description="Helical" evidence="2">
    <location>
        <begin position="212"/>
        <end position="236"/>
    </location>
</feature>
<evidence type="ECO:0000256" key="2">
    <source>
        <dbReference type="SAM" id="Phobius"/>
    </source>
</evidence>
<organism evidence="3 4">
    <name type="scientific">Tamaricihabitans halophyticus</name>
    <dbReference type="NCBI Taxonomy" id="1262583"/>
    <lineage>
        <taxon>Bacteria</taxon>
        <taxon>Bacillati</taxon>
        <taxon>Actinomycetota</taxon>
        <taxon>Actinomycetes</taxon>
        <taxon>Pseudonocardiales</taxon>
        <taxon>Pseudonocardiaceae</taxon>
        <taxon>Tamaricihabitans</taxon>
    </lineage>
</organism>
<dbReference type="RefSeq" id="WP_132876569.1">
    <property type="nucleotide sequence ID" value="NZ_SLXQ01000002.1"/>
</dbReference>
<comment type="caution">
    <text evidence="3">The sequence shown here is derived from an EMBL/GenBank/DDBJ whole genome shotgun (WGS) entry which is preliminary data.</text>
</comment>
<dbReference type="AlphaFoldDB" id="A0A4R2R755"/>
<keyword evidence="2" id="KW-0472">Membrane</keyword>
<name>A0A4R2R755_9PSEU</name>
<gene>
    <name evidence="3" type="ORF">EV191_102437</name>
</gene>
<dbReference type="Pfam" id="PF11361">
    <property type="entry name" value="DUF3159"/>
    <property type="match status" value="1"/>
</dbReference>
<sequence length="275" mass="29745">MSETRPDSEQPTTGSADPTPAPEEPPTGNETAAGDEATAGGETTTAEKPEPTLLEQMGGLSGLVYSAVPVASFVLVNSFAGLAPAIWAALGVAVLITVIRVVRKEPIQPAVSGFFGVAIAAFIAYRTGDARGFFLFGIWASLLYGGAFLLSVLARWPLAGVIWSYLNGTGMSWRKDKRSRRAYDVATLVWVVVFGARFVVQRWLYEENLTGWLGFAKIAMGYPLFGLALLVTIWAVRNAERRRKELDAVAAETTVSDDEIERRLRQKYANPVEGG</sequence>
<keyword evidence="2" id="KW-0812">Transmembrane</keyword>
<reference evidence="3 4" key="1">
    <citation type="submission" date="2019-03" db="EMBL/GenBank/DDBJ databases">
        <title>Genomic Encyclopedia of Type Strains, Phase IV (KMG-IV): sequencing the most valuable type-strain genomes for metagenomic binning, comparative biology and taxonomic classification.</title>
        <authorList>
            <person name="Goeker M."/>
        </authorList>
    </citation>
    <scope>NUCLEOTIDE SEQUENCE [LARGE SCALE GENOMIC DNA]</scope>
    <source>
        <strain evidence="3 4">DSM 45765</strain>
    </source>
</reference>
<keyword evidence="4" id="KW-1185">Reference proteome</keyword>
<feature type="transmembrane region" description="Helical" evidence="2">
    <location>
        <begin position="133"/>
        <end position="154"/>
    </location>
</feature>
<keyword evidence="2" id="KW-1133">Transmembrane helix</keyword>
<dbReference type="Proteomes" id="UP000294911">
    <property type="component" value="Unassembled WGS sequence"/>
</dbReference>
<evidence type="ECO:0000256" key="1">
    <source>
        <dbReference type="SAM" id="MobiDB-lite"/>
    </source>
</evidence>
<dbReference type="OrthoDB" id="5244221at2"/>
<proteinExistence type="predicted"/>
<feature type="transmembrane region" description="Helical" evidence="2">
    <location>
        <begin position="82"/>
        <end position="102"/>
    </location>
</feature>